<keyword evidence="5" id="KW-0804">Transcription</keyword>
<dbReference type="NCBIfam" id="TIGR00229">
    <property type="entry name" value="sensory_box"/>
    <property type="match status" value="1"/>
</dbReference>
<dbReference type="Pfam" id="PF08447">
    <property type="entry name" value="PAS_3"/>
    <property type="match status" value="1"/>
</dbReference>
<evidence type="ECO:0000259" key="8">
    <source>
        <dbReference type="PROSITE" id="PS50112"/>
    </source>
</evidence>
<dbReference type="InterPro" id="IPR013767">
    <property type="entry name" value="PAS_fold"/>
</dbReference>
<evidence type="ECO:0000256" key="2">
    <source>
        <dbReference type="ARBA" id="ARBA00022737"/>
    </source>
</evidence>
<feature type="domain" description="PAS" evidence="8">
    <location>
        <begin position="254"/>
        <end position="305"/>
    </location>
</feature>
<evidence type="ECO:0000256" key="1">
    <source>
        <dbReference type="ARBA" id="ARBA00004123"/>
    </source>
</evidence>
<dbReference type="GO" id="GO:0000977">
    <property type="term" value="F:RNA polymerase II transcription regulatory region sequence-specific DNA binding"/>
    <property type="evidence" value="ECO:0007669"/>
    <property type="project" value="TreeGrafter"/>
</dbReference>
<dbReference type="GO" id="GO:0005634">
    <property type="term" value="C:nucleus"/>
    <property type="evidence" value="ECO:0007669"/>
    <property type="project" value="UniProtKB-SubCell"/>
</dbReference>
<evidence type="ECO:0000256" key="5">
    <source>
        <dbReference type="ARBA" id="ARBA00023163"/>
    </source>
</evidence>
<dbReference type="Gene3D" id="3.30.450.20">
    <property type="entry name" value="PAS domain"/>
    <property type="match status" value="2"/>
</dbReference>
<dbReference type="OMA" id="FRIETRN"/>
<evidence type="ECO:0000256" key="4">
    <source>
        <dbReference type="ARBA" id="ARBA00023125"/>
    </source>
</evidence>
<dbReference type="Pfam" id="PF00989">
    <property type="entry name" value="PAS"/>
    <property type="match status" value="1"/>
</dbReference>
<keyword evidence="6" id="KW-0539">Nucleus</keyword>
<comment type="subcellular location">
    <subcellularLocation>
        <location evidence="1">Nucleus</location>
    </subcellularLocation>
</comment>
<evidence type="ECO:0000256" key="7">
    <source>
        <dbReference type="SAM" id="MobiDB-lite"/>
    </source>
</evidence>
<dbReference type="OrthoDB" id="6099906at2759"/>
<evidence type="ECO:0000313" key="9">
    <source>
        <dbReference type="EnsemblMetazoa" id="G14521.2:cds"/>
    </source>
</evidence>
<keyword evidence="4" id="KW-0238">DNA-binding</keyword>
<dbReference type="SMART" id="SM00091">
    <property type="entry name" value="PAS"/>
    <property type="match status" value="2"/>
</dbReference>
<dbReference type="Proteomes" id="UP000005408">
    <property type="component" value="Unassembled WGS sequence"/>
</dbReference>
<sequence>MEKTPASAKPGNSSSSKIDPSFKSKRYRDKLRTEIKALECLIPVDRSSLHRKLDSQTVFRLVISFLRIKLLFKAYEKSNTLLRTGEPNDEESHPSAEQFFSGRNIFQILDGFVLAATTDGTVLYASDNVLQYLGFNQVDLMHRCLYGIVHPDDHDNMKSVLERHGTASVQQMTNDILSESEKVSFVCRMKCFNGTSAGYLKIHSSGKIENIPELSLKSNQNPPQIMLLFCQPFMLTGSDLTNDVKQNVFWSKHDMDLTIRELDKKAYDIIGYSADELNDVTLYKYVHPEDLVTFAACHKTLMESTEVQTMYFRIETRNGKWIWLHSRGKVISKNSKKFSIVFTHCPVREEDSTFLQQETALRQRYAIGDLQFFIQNGHYSSGGHRSDSEGNNEDIHGMQKVSNFCTPHMGFTEDVSLSFYTPLVTCPSSWHMLSDRHSPVLPSTHVAHKITQREKQLQFQEFKRRQQIEKAVIKTEYNVYTSPSQNSCQQQFTAHVPPVEPFVSFKPCGNDVQMIKAEPRDNFYTNCGHVMNYPNVNKNYHNVPSPVYLNPSDPPSQQHWNTMAPPNYPNVPPNVNVYNFPPSPPNSPQRLPNYPYQIYHNQVHEKPNASFVHSPINSLPNQYDQCQINGIPNNQPTQPIHHIPNQYFSNGYMKSDKGVKFSVRCNAPQQNPHFSQQGPNIGVFQDASNYAITTIAGQSCSMPHRFGPDERVEYDIEASIHMKIVENPRNRRGTHLKGDVDLPSIGSFLEYLNDS</sequence>
<name>A0A8W8IIZ0_MAGGI</name>
<feature type="region of interest" description="Disordered" evidence="7">
    <location>
        <begin position="1"/>
        <end position="21"/>
    </location>
</feature>
<dbReference type="InterPro" id="IPR000014">
    <property type="entry name" value="PAS"/>
</dbReference>
<organism evidence="9 10">
    <name type="scientific">Magallana gigas</name>
    <name type="common">Pacific oyster</name>
    <name type="synonym">Crassostrea gigas</name>
    <dbReference type="NCBI Taxonomy" id="29159"/>
    <lineage>
        <taxon>Eukaryota</taxon>
        <taxon>Metazoa</taxon>
        <taxon>Spiralia</taxon>
        <taxon>Lophotrochozoa</taxon>
        <taxon>Mollusca</taxon>
        <taxon>Bivalvia</taxon>
        <taxon>Autobranchia</taxon>
        <taxon>Pteriomorphia</taxon>
        <taxon>Ostreida</taxon>
        <taxon>Ostreoidea</taxon>
        <taxon>Ostreidae</taxon>
        <taxon>Magallana</taxon>
    </lineage>
</organism>
<dbReference type="GO" id="GO:0071456">
    <property type="term" value="P:cellular response to hypoxia"/>
    <property type="evidence" value="ECO:0007669"/>
    <property type="project" value="TreeGrafter"/>
</dbReference>
<dbReference type="InterPro" id="IPR035965">
    <property type="entry name" value="PAS-like_dom_sf"/>
</dbReference>
<dbReference type="SUPFAM" id="SSF55785">
    <property type="entry name" value="PYP-like sensor domain (PAS domain)"/>
    <property type="match status" value="2"/>
</dbReference>
<dbReference type="PROSITE" id="PS50112">
    <property type="entry name" value="PAS"/>
    <property type="match status" value="2"/>
</dbReference>
<dbReference type="AlphaFoldDB" id="A0A8W8IIZ0"/>
<dbReference type="PANTHER" id="PTHR23043:SF17">
    <property type="entry name" value="PROTEIN SIMILAR"/>
    <property type="match status" value="1"/>
</dbReference>
<keyword evidence="3" id="KW-0805">Transcription regulation</keyword>
<dbReference type="GO" id="GO:0000981">
    <property type="term" value="F:DNA-binding transcription factor activity, RNA polymerase II-specific"/>
    <property type="evidence" value="ECO:0007669"/>
    <property type="project" value="TreeGrafter"/>
</dbReference>
<protein>
    <recommendedName>
        <fullName evidence="8">PAS domain-containing protein</fullName>
    </recommendedName>
</protein>
<keyword evidence="10" id="KW-1185">Reference proteome</keyword>
<proteinExistence type="predicted"/>
<feature type="domain" description="PAS" evidence="8">
    <location>
        <begin position="103"/>
        <end position="163"/>
    </location>
</feature>
<reference evidence="9" key="1">
    <citation type="submission" date="2022-08" db="UniProtKB">
        <authorList>
            <consortium name="EnsemblMetazoa"/>
        </authorList>
    </citation>
    <scope>IDENTIFICATION</scope>
    <source>
        <strain evidence="9">05x7-T-G4-1.051#20</strain>
    </source>
</reference>
<evidence type="ECO:0000256" key="6">
    <source>
        <dbReference type="ARBA" id="ARBA00023242"/>
    </source>
</evidence>
<evidence type="ECO:0000313" key="10">
    <source>
        <dbReference type="Proteomes" id="UP000005408"/>
    </source>
</evidence>
<dbReference type="CDD" id="cd00130">
    <property type="entry name" value="PAS"/>
    <property type="match status" value="2"/>
</dbReference>
<dbReference type="EnsemblMetazoa" id="G14521.2">
    <property type="protein sequence ID" value="G14521.2:cds"/>
    <property type="gene ID" value="G14521"/>
</dbReference>
<dbReference type="PANTHER" id="PTHR23043">
    <property type="entry name" value="HYPOXIA-INDUCIBLE FACTOR 1 ALPHA"/>
    <property type="match status" value="1"/>
</dbReference>
<dbReference type="InterPro" id="IPR013655">
    <property type="entry name" value="PAS_fold_3"/>
</dbReference>
<evidence type="ECO:0000256" key="3">
    <source>
        <dbReference type="ARBA" id="ARBA00023015"/>
    </source>
</evidence>
<keyword evidence="2" id="KW-0677">Repeat</keyword>
<accession>A0A8W8IIZ0</accession>